<dbReference type="PATRIC" id="fig|1398.22.peg.2668"/>
<dbReference type="AlphaFoldDB" id="A0A133KJ19"/>
<sequence length="48" mass="5333">MPCCSHFISKAGKNHFFPLSGPISLSLYSRLSRANTQMICNSFLSVKL</sequence>
<evidence type="ECO:0000313" key="2">
    <source>
        <dbReference type="Proteomes" id="UP000070376"/>
    </source>
</evidence>
<dbReference type="Proteomes" id="UP000070376">
    <property type="component" value="Unassembled WGS sequence"/>
</dbReference>
<comment type="caution">
    <text evidence="1">The sequence shown here is derived from an EMBL/GenBank/DDBJ whole genome shotgun (WGS) entry which is preliminary data.</text>
</comment>
<dbReference type="EMBL" id="LRPN01000116">
    <property type="protein sequence ID" value="KWZ79557.1"/>
    <property type="molecule type" value="Genomic_DNA"/>
</dbReference>
<reference evidence="2" key="1">
    <citation type="submission" date="2016-01" db="EMBL/GenBank/DDBJ databases">
        <authorList>
            <person name="Mitreva M."/>
            <person name="Pepin K.H."/>
            <person name="Mihindukulasuriya K.A."/>
            <person name="Fulton R."/>
            <person name="Fronick C."/>
            <person name="O'Laughlin M."/>
            <person name="Miner T."/>
            <person name="Herter B."/>
            <person name="Rosa B.A."/>
            <person name="Cordes M."/>
            <person name="Tomlinson C."/>
            <person name="Wollam A."/>
            <person name="Palsikar V.B."/>
            <person name="Mardis E.R."/>
            <person name="Wilson R.K."/>
        </authorList>
    </citation>
    <scope>NUCLEOTIDE SEQUENCE [LARGE SCALE GENOMIC DNA]</scope>
    <source>
        <strain evidence="2">GED7749B</strain>
    </source>
</reference>
<gene>
    <name evidence="1" type="ORF">HMPREF3213_02661</name>
</gene>
<organism evidence="1 2">
    <name type="scientific">Heyndrickxia coagulans</name>
    <name type="common">Weizmannia coagulans</name>
    <dbReference type="NCBI Taxonomy" id="1398"/>
    <lineage>
        <taxon>Bacteria</taxon>
        <taxon>Bacillati</taxon>
        <taxon>Bacillota</taxon>
        <taxon>Bacilli</taxon>
        <taxon>Bacillales</taxon>
        <taxon>Bacillaceae</taxon>
        <taxon>Heyndrickxia</taxon>
    </lineage>
</organism>
<evidence type="ECO:0000313" key="1">
    <source>
        <dbReference type="EMBL" id="KWZ79557.1"/>
    </source>
</evidence>
<accession>A0A133KJ19</accession>
<protein>
    <submittedName>
        <fullName evidence="1">Uncharacterized protein</fullName>
    </submittedName>
</protein>
<proteinExistence type="predicted"/>
<name>A0A133KJ19_HEYCO</name>